<organism evidence="1">
    <name type="scientific">viral metagenome</name>
    <dbReference type="NCBI Taxonomy" id="1070528"/>
    <lineage>
        <taxon>unclassified sequences</taxon>
        <taxon>metagenomes</taxon>
        <taxon>organismal metagenomes</taxon>
    </lineage>
</organism>
<accession>A0A6M3ISQ2</accession>
<dbReference type="EMBL" id="MT141414">
    <property type="protein sequence ID" value="QJA60600.1"/>
    <property type="molecule type" value="Genomic_DNA"/>
</dbReference>
<reference evidence="1" key="1">
    <citation type="submission" date="2020-03" db="EMBL/GenBank/DDBJ databases">
        <title>The deep terrestrial virosphere.</title>
        <authorList>
            <person name="Holmfeldt K."/>
            <person name="Nilsson E."/>
            <person name="Simone D."/>
            <person name="Lopez-Fernandez M."/>
            <person name="Wu X."/>
            <person name="de Brujin I."/>
            <person name="Lundin D."/>
            <person name="Andersson A."/>
            <person name="Bertilsson S."/>
            <person name="Dopson M."/>
        </authorList>
    </citation>
    <scope>NUCLEOTIDE SEQUENCE</scope>
    <source>
        <strain evidence="1">MM415B01090</strain>
    </source>
</reference>
<proteinExistence type="predicted"/>
<gene>
    <name evidence="1" type="ORF">MM415B01090_0016</name>
</gene>
<protein>
    <submittedName>
        <fullName evidence="1">Uncharacterized protein</fullName>
    </submittedName>
</protein>
<sequence length="220" mass="25529">MVFQEYVDLAKQLLPGTADDKIKGIVAVVFKDLCSREDWQFMLVPDPVVVSFVSSQEDYDVEISAFRKVFQLEWKGTSDTTWRPIDYVQWVDYNKVKTGEIVANKTPIWTWKGRLANGKQRFGFYPTPGAEYSQFRLIYFAEGSASMISRLDDSWAGVVLDGVQKYLIADPNFKIAFMQQYEAGVRRMITREPIITRFTPPFMIDYYVAQRMIDNADENY</sequence>
<evidence type="ECO:0000313" key="1">
    <source>
        <dbReference type="EMBL" id="QJA60600.1"/>
    </source>
</evidence>
<dbReference type="AlphaFoldDB" id="A0A6M3ISQ2"/>
<name>A0A6M3ISQ2_9ZZZZ</name>